<comment type="caution">
    <text evidence="1">The sequence shown here is derived from an EMBL/GenBank/DDBJ whole genome shotgun (WGS) entry which is preliminary data.</text>
</comment>
<sequence>MSRHNVATALSACVLAFLPTSGLGADRSARPRQLQRLLAMTPEQFEAASDLHDDALETVATITTKNGWQQRDGLLGVVNTDAFLRAFIDKKSGATRFQVYHAVHYLARHRDSFITVNFETPAGPATAPLTVIFRTRDDCRRASGCLFDEVVGFDVDETLLRTLAARYVAGQASAWRYRLKARSGLTRDDGFVAAEIAGVLAAVDHYRAAHGLAAPSGG</sequence>
<name>A0A502FZ07_9SPHN</name>
<dbReference type="OrthoDB" id="7184748at2"/>
<keyword evidence="2" id="KW-1185">Reference proteome</keyword>
<evidence type="ECO:0000313" key="2">
    <source>
        <dbReference type="Proteomes" id="UP000319931"/>
    </source>
</evidence>
<proteinExistence type="predicted"/>
<gene>
    <name evidence="1" type="ORF">EAH76_08335</name>
</gene>
<evidence type="ECO:0000313" key="1">
    <source>
        <dbReference type="EMBL" id="TPG54631.1"/>
    </source>
</evidence>
<dbReference type="Proteomes" id="UP000319931">
    <property type="component" value="Unassembled WGS sequence"/>
</dbReference>
<accession>A0A502FZ07</accession>
<dbReference type="EMBL" id="RCZC01000002">
    <property type="protein sequence ID" value="TPG54631.1"/>
    <property type="molecule type" value="Genomic_DNA"/>
</dbReference>
<dbReference type="AlphaFoldDB" id="A0A502FZ07"/>
<dbReference type="RefSeq" id="WP_140849781.1">
    <property type="nucleotide sequence ID" value="NZ_RCZC01000002.1"/>
</dbReference>
<reference evidence="1 2" key="1">
    <citation type="journal article" date="2019" name="Environ. Microbiol.">
        <title>Species interactions and distinct microbial communities in high Arctic permafrost affected cryosols are associated with the CH4 and CO2 gas fluxes.</title>
        <authorList>
            <person name="Altshuler I."/>
            <person name="Hamel J."/>
            <person name="Turney S."/>
            <person name="Magnuson E."/>
            <person name="Levesque R."/>
            <person name="Greer C."/>
            <person name="Whyte L.G."/>
        </authorList>
    </citation>
    <scope>NUCLEOTIDE SEQUENCE [LARGE SCALE GENOMIC DNA]</scope>
    <source>
        <strain evidence="1 2">E6.1</strain>
    </source>
</reference>
<protein>
    <submittedName>
        <fullName evidence="1">Uncharacterized protein</fullName>
    </submittedName>
</protein>
<organism evidence="1 2">
    <name type="scientific">Sphingomonas glacialis</name>
    <dbReference type="NCBI Taxonomy" id="658225"/>
    <lineage>
        <taxon>Bacteria</taxon>
        <taxon>Pseudomonadati</taxon>
        <taxon>Pseudomonadota</taxon>
        <taxon>Alphaproteobacteria</taxon>
        <taxon>Sphingomonadales</taxon>
        <taxon>Sphingomonadaceae</taxon>
        <taxon>Sphingomonas</taxon>
    </lineage>
</organism>